<accession>A0A8S5L184</accession>
<dbReference type="Pfam" id="PF03863">
    <property type="entry name" value="Phage_mat-A"/>
    <property type="match status" value="1"/>
</dbReference>
<reference evidence="6" key="1">
    <citation type="submission" date="2020-09" db="EMBL/GenBank/DDBJ databases">
        <title>Leviviricetes taxonomy.</title>
        <authorList>
            <person name="Stockdale S.R."/>
            <person name="Callanan J."/>
            <person name="Adriaenssens E.M."/>
            <person name="Kuhn J.H."/>
            <person name="Rumnieks J."/>
            <person name="Shkoporov A."/>
            <person name="Draper L.A."/>
            <person name="Ross P."/>
            <person name="Hill C."/>
        </authorList>
    </citation>
    <scope>NUCLEOTIDE SEQUENCE</scope>
</reference>
<keyword evidence="7" id="KW-1185">Reference proteome</keyword>
<evidence type="ECO:0000256" key="1">
    <source>
        <dbReference type="ARBA" id="ARBA00022581"/>
    </source>
</evidence>
<sequence length="479" mass="52443">MYTERKSGGSYGIWSPGPVSAVGSSSGSWVYSYRTGFKGGIDYVPGLEYTDDLVSNLTRRKTFYEDLQRALSENHTSYPTDTRVYTVDRGHSFCSIKTDGAVQTSTLVDKSGKVLQRLAGSVSAAIVPKFFIQPTITSGSATSYDGVDFGPSVAPVRPIQVMMDRMVPRGAAIGETIVELVRGDIPSVLTSVRSAVNRAQSNSRLVETLRRSQSPAEFDALTKIILSNPNSKPRWLKSSGKDFLEVQFGMLPLLTSILNAVSVLARVTDALYGHSFRRQDKSLMPEYDFFRSRTIGENRTAYYGGFPGRFNVIGPVAPGGEDAYGSLDVRVSLRATLNGRPTDGLASYYTDAPDIVKNLGIWYPSLGWDLLPYSWLVDWVVSIGNAIERSSFFGRTGVYPIDYCYATYRSTFTVIRSPLGSGKFRWASDNQFVSSSWGACTTTGLYRTRVNPFASASNLSGLSAYQMSILSALGLAHSR</sequence>
<dbReference type="RefSeq" id="YP_010771140.1">
    <property type="nucleotide sequence ID" value="NC_074499.1"/>
</dbReference>
<comment type="similarity">
    <text evidence="5">Belongs to the Leviviricetes maturation protein family.</text>
</comment>
<keyword evidence="4" id="KW-1160">Virus entry into host cell</keyword>
<dbReference type="EMBL" id="BK013747">
    <property type="protein sequence ID" value="DAD51188.1"/>
    <property type="molecule type" value="Genomic_RNA"/>
</dbReference>
<evidence type="ECO:0000256" key="4">
    <source>
        <dbReference type="ARBA" id="ARBA00023296"/>
    </source>
</evidence>
<dbReference type="GO" id="GO:0039666">
    <property type="term" value="P:virion attachment to host cell pilus"/>
    <property type="evidence" value="ECO:0007669"/>
    <property type="project" value="UniProtKB-KW"/>
</dbReference>
<dbReference type="KEGG" id="vg:80400790"/>
<dbReference type="InterPro" id="IPR005563">
    <property type="entry name" value="A_protein"/>
</dbReference>
<keyword evidence="2" id="KW-1161">Viral attachment to host cell</keyword>
<dbReference type="GeneID" id="80400790"/>
<evidence type="ECO:0000256" key="3">
    <source>
        <dbReference type="ARBA" id="ARBA00023104"/>
    </source>
</evidence>
<evidence type="ECO:0000313" key="6">
    <source>
        <dbReference type="EMBL" id="DAD51188.1"/>
    </source>
</evidence>
<evidence type="ECO:0000313" key="7">
    <source>
        <dbReference type="Proteomes" id="UP000682286"/>
    </source>
</evidence>
<keyword evidence="3" id="KW-0946">Virion</keyword>
<keyword evidence="1" id="KW-0945">Host-virus interaction</keyword>
<dbReference type="Proteomes" id="UP000682286">
    <property type="component" value="Segment"/>
</dbReference>
<protein>
    <submittedName>
        <fullName evidence="6">Maturation protein</fullName>
    </submittedName>
</protein>
<evidence type="ECO:0000256" key="2">
    <source>
        <dbReference type="ARBA" id="ARBA00022804"/>
    </source>
</evidence>
<proteinExistence type="inferred from homology"/>
<name>A0A8S5L184_9VIRU</name>
<organism evidence="6 7">
    <name type="scientific">ssRNA phage SRR7976325_23</name>
    <dbReference type="NCBI Taxonomy" id="2786711"/>
    <lineage>
        <taxon>Viruses</taxon>
        <taxon>Riboviria</taxon>
        <taxon>Orthornavirae</taxon>
        <taxon>Lenarviricota</taxon>
        <taxon>Leviviricetes</taxon>
        <taxon>Timlovirales</taxon>
        <taxon>Steitzviridae</taxon>
        <taxon>Tamanovirus</taxon>
        <taxon>Tamanovirus pelenecus</taxon>
    </lineage>
</organism>
<evidence type="ECO:0000256" key="5">
    <source>
        <dbReference type="ARBA" id="ARBA00035110"/>
    </source>
</evidence>
<keyword evidence="3" id="KW-1175">Viral attachment to host cell pilus</keyword>
<gene>
    <name evidence="6" type="primary">SRR7976325_23_1</name>
</gene>